<gene>
    <name evidence="1" type="ORF">DL89DRAFT_69255</name>
</gene>
<dbReference type="Proteomes" id="UP000193922">
    <property type="component" value="Unassembled WGS sequence"/>
</dbReference>
<evidence type="ECO:0000313" key="1">
    <source>
        <dbReference type="EMBL" id="ORX66310.1"/>
    </source>
</evidence>
<reference evidence="1 2" key="1">
    <citation type="submission" date="2016-07" db="EMBL/GenBank/DDBJ databases">
        <title>Pervasive Adenine N6-methylation of Active Genes in Fungi.</title>
        <authorList>
            <consortium name="DOE Joint Genome Institute"/>
            <person name="Mondo S.J."/>
            <person name="Dannebaum R.O."/>
            <person name="Kuo R.C."/>
            <person name="Labutti K."/>
            <person name="Haridas S."/>
            <person name="Kuo A."/>
            <person name="Salamov A."/>
            <person name="Ahrendt S.R."/>
            <person name="Lipzen A."/>
            <person name="Sullivan W."/>
            <person name="Andreopoulos W.B."/>
            <person name="Clum A."/>
            <person name="Lindquist E."/>
            <person name="Daum C."/>
            <person name="Ramamoorthy G.K."/>
            <person name="Gryganskyi A."/>
            <person name="Culley D."/>
            <person name="Magnuson J.K."/>
            <person name="James T.Y."/>
            <person name="O'Malley M.A."/>
            <person name="Stajich J.E."/>
            <person name="Spatafora J.W."/>
            <person name="Visel A."/>
            <person name="Grigoriev I.V."/>
        </authorList>
    </citation>
    <scope>NUCLEOTIDE SEQUENCE [LARGE SCALE GENOMIC DNA]</scope>
    <source>
        <strain evidence="1 2">ATCC 12442</strain>
    </source>
</reference>
<name>A0A1Y1VYG1_9FUNG</name>
<proteinExistence type="predicted"/>
<dbReference type="EMBL" id="MCFD01000016">
    <property type="protein sequence ID" value="ORX66310.1"/>
    <property type="molecule type" value="Genomic_DNA"/>
</dbReference>
<comment type="caution">
    <text evidence="1">The sequence shown here is derived from an EMBL/GenBank/DDBJ whole genome shotgun (WGS) entry which is preliminary data.</text>
</comment>
<accession>A0A1Y1VYG1</accession>
<dbReference type="GeneID" id="63808632"/>
<evidence type="ECO:0000313" key="2">
    <source>
        <dbReference type="Proteomes" id="UP000193922"/>
    </source>
</evidence>
<keyword evidence="2" id="KW-1185">Reference proteome</keyword>
<dbReference type="AlphaFoldDB" id="A0A1Y1VYG1"/>
<sequence>MYQPVVMAKGKLPEQIGLGQPVLELREPPKHTVVVKYDMLRLLSIRKDTNMTSSFLVEPDSNPYNTTIVTVCIDLHITSAPQIDEIRNAVRATTTKDTYALELTQIDPPLIYTKVFIYMPHTTAVLPGLHIDAPNCHMVLHDLAKSQFGDIRILTSKGRCLISSVRCQFLWVECTQTYVLLFDAKAQKSIDVITERRPIMCTECNARFMVLKTTEGNVNANRINVRRSLQISTTLAPISLNNAIMRSAELTTTRGDIMAEYVCARMFQMSSTNAQLSGSLIIQRFMAVYAERSQVSLDLKEYNARKMPEVTLNIPYSTLNIHLPTRFISLPETFRENGAVKVKWIDGAEA</sequence>
<organism evidence="1 2">
    <name type="scientific">Linderina pennispora</name>
    <dbReference type="NCBI Taxonomy" id="61395"/>
    <lineage>
        <taxon>Eukaryota</taxon>
        <taxon>Fungi</taxon>
        <taxon>Fungi incertae sedis</taxon>
        <taxon>Zoopagomycota</taxon>
        <taxon>Kickxellomycotina</taxon>
        <taxon>Kickxellomycetes</taxon>
        <taxon>Kickxellales</taxon>
        <taxon>Kickxellaceae</taxon>
        <taxon>Linderina</taxon>
    </lineage>
</organism>
<protein>
    <submittedName>
        <fullName evidence="1">Uncharacterized protein</fullName>
    </submittedName>
</protein>
<dbReference type="RefSeq" id="XP_040740320.1">
    <property type="nucleotide sequence ID" value="XM_040891984.1"/>
</dbReference>